<name>A0A183TGB2_SCHSO</name>
<dbReference type="WBParaSite" id="SSLN_0001610101-mRNA-1">
    <property type="protein sequence ID" value="SSLN_0001610101-mRNA-1"/>
    <property type="gene ID" value="SSLN_0001610101"/>
</dbReference>
<reference evidence="2 3" key="2">
    <citation type="submission" date="2018-11" db="EMBL/GenBank/DDBJ databases">
        <authorList>
            <consortium name="Pathogen Informatics"/>
        </authorList>
    </citation>
    <scope>NUCLEOTIDE SEQUENCE [LARGE SCALE GENOMIC DNA]</scope>
    <source>
        <strain evidence="2 3">NST_G2</strain>
    </source>
</reference>
<dbReference type="PROSITE" id="PS50878">
    <property type="entry name" value="RT_POL"/>
    <property type="match status" value="1"/>
</dbReference>
<dbReference type="InterPro" id="IPR043502">
    <property type="entry name" value="DNA/RNA_pol_sf"/>
</dbReference>
<dbReference type="EMBL" id="UYSU01040026">
    <property type="protein sequence ID" value="VDM01896.1"/>
    <property type="molecule type" value="Genomic_DNA"/>
</dbReference>
<evidence type="ECO:0000313" key="2">
    <source>
        <dbReference type="EMBL" id="VDM01896.1"/>
    </source>
</evidence>
<dbReference type="PANTHER" id="PTHR47027:SF26">
    <property type="entry name" value="REVERSE TRANSCRIPTASE DOMAIN-CONTAINING PROTEIN"/>
    <property type="match status" value="1"/>
</dbReference>
<reference evidence="4" key="1">
    <citation type="submission" date="2016-06" db="UniProtKB">
        <authorList>
            <consortium name="WormBaseParasite"/>
        </authorList>
    </citation>
    <scope>IDENTIFICATION</scope>
</reference>
<dbReference type="AlphaFoldDB" id="A0A183TGB2"/>
<sequence length="154" mass="17872">MSFVVRQLQGRCQDMRIHLYSSFMDMTKAFDTVNREGLWNIMQNVGCPERFTHMLCQPHDSIMTHGVKQGCVLTPNLFSLMFSVMFMNAYPDKCPKISITSRMDDQLLDQRRMYSQMRVSTTKIQKLLFADDCAFNATTGWDMQRSMHLFAAAC</sequence>
<gene>
    <name evidence="2" type="ORF">SSLN_LOCUS15510</name>
</gene>
<dbReference type="InterPro" id="IPR000477">
    <property type="entry name" value="RT_dom"/>
</dbReference>
<evidence type="ECO:0000313" key="4">
    <source>
        <dbReference type="WBParaSite" id="SSLN_0001610101-mRNA-1"/>
    </source>
</evidence>
<dbReference type="Pfam" id="PF00078">
    <property type="entry name" value="RVT_1"/>
    <property type="match status" value="1"/>
</dbReference>
<protein>
    <submittedName>
        <fullName evidence="4">Reverse transcriptase domain-containing protein</fullName>
    </submittedName>
</protein>
<evidence type="ECO:0000259" key="1">
    <source>
        <dbReference type="PROSITE" id="PS50878"/>
    </source>
</evidence>
<keyword evidence="3" id="KW-1185">Reference proteome</keyword>
<accession>A0A183TGB2</accession>
<organism evidence="4">
    <name type="scientific">Schistocephalus solidus</name>
    <name type="common">Tapeworm</name>
    <dbReference type="NCBI Taxonomy" id="70667"/>
    <lineage>
        <taxon>Eukaryota</taxon>
        <taxon>Metazoa</taxon>
        <taxon>Spiralia</taxon>
        <taxon>Lophotrochozoa</taxon>
        <taxon>Platyhelminthes</taxon>
        <taxon>Cestoda</taxon>
        <taxon>Eucestoda</taxon>
        <taxon>Diphyllobothriidea</taxon>
        <taxon>Diphyllobothriidae</taxon>
        <taxon>Schistocephalus</taxon>
    </lineage>
</organism>
<feature type="domain" description="Reverse transcriptase" evidence="1">
    <location>
        <begin position="1"/>
        <end position="154"/>
    </location>
</feature>
<dbReference type="OrthoDB" id="786357at2759"/>
<dbReference type="SUPFAM" id="SSF56672">
    <property type="entry name" value="DNA/RNA polymerases"/>
    <property type="match status" value="1"/>
</dbReference>
<dbReference type="Proteomes" id="UP000275846">
    <property type="component" value="Unassembled WGS sequence"/>
</dbReference>
<dbReference type="PANTHER" id="PTHR47027">
    <property type="entry name" value="REVERSE TRANSCRIPTASE DOMAIN-CONTAINING PROTEIN"/>
    <property type="match status" value="1"/>
</dbReference>
<evidence type="ECO:0000313" key="3">
    <source>
        <dbReference type="Proteomes" id="UP000275846"/>
    </source>
</evidence>
<proteinExistence type="predicted"/>